<feature type="transmembrane region" description="Helical" evidence="8">
    <location>
        <begin position="263"/>
        <end position="281"/>
    </location>
</feature>
<feature type="transmembrane region" description="Helical" evidence="8">
    <location>
        <begin position="185"/>
        <end position="204"/>
    </location>
</feature>
<dbReference type="InterPro" id="IPR038731">
    <property type="entry name" value="RgtA/B/C-like"/>
</dbReference>
<protein>
    <submittedName>
        <fullName evidence="10">Glycosyltransferase family 39 protein</fullName>
    </submittedName>
</protein>
<sequence>MISKLPRLFLLLLGAVLLINLVQAHVTPLIFDESYYWHYASNMAWGYFDHPPMVAALIKAGSLLFEGELGLRLFSCLMAVGTPILLWDCISNKAKNQFVPHFFVLLFSMTLFHAYGFLMLPDTPLLFFTALFLWFYKRFLTNPGIGIAIGLGLTMAALMYSKYHAILVILFVLLSNIRLVLNPRAWLAVLIALAAYTPHLVWLFENDFIPVNYHLFERPNRAYEFNDFTLGYFLNLVVLFGLTFPWVYLALFRSRPKDLFSRALVFLTYGVLLFFLVSSIQRRIQTQWLIVICVPMALLVFEYMIHNANSRKWIYRAGIANIAILFFLRIGLVYQPLFPIVYETHGNKEWVKEVQEKAGGAPVVFENSYRLASMFGFYSGEPSFTLNNIMFRKNQYSIDNSEEKFRGKKVAYISRYVNSGDFSFEDAKGTLFYGRFIEDFESFRRLEAMVDPEGDYAIGSETGLMIYNPYPEDIPLTKIRFGITYLNSYKQVKETIPMEVRADKVGANVLKARDTTLFYFQRPVPKTSDPSYFKITLSENGLHWGLNGNNVKIR</sequence>
<dbReference type="AlphaFoldDB" id="A0AAE3MJ20"/>
<keyword evidence="3" id="KW-0328">Glycosyltransferase</keyword>
<dbReference type="GO" id="GO:0009103">
    <property type="term" value="P:lipopolysaccharide biosynthetic process"/>
    <property type="evidence" value="ECO:0007669"/>
    <property type="project" value="UniProtKB-ARBA"/>
</dbReference>
<reference evidence="10" key="1">
    <citation type="submission" date="2022-11" db="EMBL/GenBank/DDBJ databases">
        <title>The characterization of three novel Bacteroidetes species and genomic analysis of their roles in tidal elemental geochemical cycles.</title>
        <authorList>
            <person name="Ma K.-J."/>
        </authorList>
    </citation>
    <scope>NUCLEOTIDE SEQUENCE</scope>
    <source>
        <strain evidence="10">M415</strain>
    </source>
</reference>
<evidence type="ECO:0000256" key="7">
    <source>
        <dbReference type="ARBA" id="ARBA00023136"/>
    </source>
</evidence>
<keyword evidence="6 8" id="KW-1133">Transmembrane helix</keyword>
<accession>A0AAE3MJ20</accession>
<evidence type="ECO:0000256" key="8">
    <source>
        <dbReference type="SAM" id="Phobius"/>
    </source>
</evidence>
<feature type="domain" description="Glycosyltransferase RgtA/B/C/D-like" evidence="9">
    <location>
        <begin position="49"/>
        <end position="202"/>
    </location>
</feature>
<feature type="transmembrane region" description="Helical" evidence="8">
    <location>
        <begin position="230"/>
        <end position="251"/>
    </location>
</feature>
<evidence type="ECO:0000256" key="6">
    <source>
        <dbReference type="ARBA" id="ARBA00022989"/>
    </source>
</evidence>
<comment type="caution">
    <text evidence="10">The sequence shown here is derived from an EMBL/GenBank/DDBJ whole genome shotgun (WGS) entry which is preliminary data.</text>
</comment>
<feature type="transmembrane region" description="Helical" evidence="8">
    <location>
        <begin position="147"/>
        <end position="173"/>
    </location>
</feature>
<dbReference type="GO" id="GO:0016763">
    <property type="term" value="F:pentosyltransferase activity"/>
    <property type="evidence" value="ECO:0007669"/>
    <property type="project" value="TreeGrafter"/>
</dbReference>
<evidence type="ECO:0000259" key="9">
    <source>
        <dbReference type="Pfam" id="PF13231"/>
    </source>
</evidence>
<dbReference type="GO" id="GO:0005886">
    <property type="term" value="C:plasma membrane"/>
    <property type="evidence" value="ECO:0007669"/>
    <property type="project" value="UniProtKB-SubCell"/>
</dbReference>
<evidence type="ECO:0000256" key="4">
    <source>
        <dbReference type="ARBA" id="ARBA00022679"/>
    </source>
</evidence>
<feature type="transmembrane region" description="Helical" evidence="8">
    <location>
        <begin position="102"/>
        <end position="135"/>
    </location>
</feature>
<keyword evidence="5 8" id="KW-0812">Transmembrane</keyword>
<feature type="transmembrane region" description="Helical" evidence="8">
    <location>
        <begin position="313"/>
        <end position="334"/>
    </location>
</feature>
<dbReference type="InterPro" id="IPR050297">
    <property type="entry name" value="LipidA_mod_glycosyltrf_83"/>
</dbReference>
<feature type="transmembrane region" description="Helical" evidence="8">
    <location>
        <begin position="287"/>
        <end position="306"/>
    </location>
</feature>
<dbReference type="Proteomes" id="UP001207116">
    <property type="component" value="Unassembled WGS sequence"/>
</dbReference>
<dbReference type="PANTHER" id="PTHR33908:SF11">
    <property type="entry name" value="MEMBRANE PROTEIN"/>
    <property type="match status" value="1"/>
</dbReference>
<dbReference type="RefSeq" id="WP_266010215.1">
    <property type="nucleotide sequence ID" value="NZ_JAPFQP010000001.1"/>
</dbReference>
<proteinExistence type="predicted"/>
<evidence type="ECO:0000256" key="2">
    <source>
        <dbReference type="ARBA" id="ARBA00022475"/>
    </source>
</evidence>
<feature type="transmembrane region" description="Helical" evidence="8">
    <location>
        <begin position="69"/>
        <end position="90"/>
    </location>
</feature>
<keyword evidence="2" id="KW-1003">Cell membrane</keyword>
<keyword evidence="11" id="KW-1185">Reference proteome</keyword>
<dbReference type="Pfam" id="PF13231">
    <property type="entry name" value="PMT_2"/>
    <property type="match status" value="1"/>
</dbReference>
<organism evidence="10 11">
    <name type="scientific">Lentiprolixibacter aurantiacus</name>
    <dbReference type="NCBI Taxonomy" id="2993939"/>
    <lineage>
        <taxon>Bacteria</taxon>
        <taxon>Pseudomonadati</taxon>
        <taxon>Bacteroidota</taxon>
        <taxon>Flavobacteriia</taxon>
        <taxon>Flavobacteriales</taxon>
        <taxon>Flavobacteriaceae</taxon>
        <taxon>Lentiprolixibacter</taxon>
    </lineage>
</organism>
<comment type="subcellular location">
    <subcellularLocation>
        <location evidence="1">Cell membrane</location>
        <topology evidence="1">Multi-pass membrane protein</topology>
    </subcellularLocation>
</comment>
<evidence type="ECO:0000256" key="5">
    <source>
        <dbReference type="ARBA" id="ARBA00022692"/>
    </source>
</evidence>
<keyword evidence="4" id="KW-0808">Transferase</keyword>
<dbReference type="PANTHER" id="PTHR33908">
    <property type="entry name" value="MANNOSYLTRANSFERASE YKCB-RELATED"/>
    <property type="match status" value="1"/>
</dbReference>
<evidence type="ECO:0000256" key="1">
    <source>
        <dbReference type="ARBA" id="ARBA00004651"/>
    </source>
</evidence>
<dbReference type="EMBL" id="JAPFQP010000001">
    <property type="protein sequence ID" value="MCX2718221.1"/>
    <property type="molecule type" value="Genomic_DNA"/>
</dbReference>
<evidence type="ECO:0000313" key="11">
    <source>
        <dbReference type="Proteomes" id="UP001207116"/>
    </source>
</evidence>
<keyword evidence="7 8" id="KW-0472">Membrane</keyword>
<name>A0AAE3MJ20_9FLAO</name>
<evidence type="ECO:0000313" key="10">
    <source>
        <dbReference type="EMBL" id="MCX2718221.1"/>
    </source>
</evidence>
<gene>
    <name evidence="10" type="ORF">OO016_01285</name>
</gene>
<evidence type="ECO:0000256" key="3">
    <source>
        <dbReference type="ARBA" id="ARBA00022676"/>
    </source>
</evidence>